<reference evidence="2 3" key="1">
    <citation type="submission" date="2020-12" db="EMBL/GenBank/DDBJ databases">
        <title>Pseudomonas schmalbachii sp. nov. isolated from millipede gut.</title>
        <authorList>
            <person name="Shelomi M."/>
        </authorList>
    </citation>
    <scope>NUCLEOTIDE SEQUENCE [LARGE SCALE GENOMIC DNA]</scope>
    <source>
        <strain evidence="2 3">Milli4</strain>
    </source>
</reference>
<dbReference type="Gene3D" id="3.30.530.20">
    <property type="match status" value="1"/>
</dbReference>
<dbReference type="InterPro" id="IPR023393">
    <property type="entry name" value="START-like_dom_sf"/>
</dbReference>
<dbReference type="CDD" id="cd07818">
    <property type="entry name" value="SRPBCC_1"/>
    <property type="match status" value="1"/>
</dbReference>
<comment type="caution">
    <text evidence="2">The sequence shown here is derived from an EMBL/GenBank/DDBJ whole genome shotgun (WGS) entry which is preliminary data.</text>
</comment>
<evidence type="ECO:0000313" key="3">
    <source>
        <dbReference type="Proteomes" id="UP000669060"/>
    </source>
</evidence>
<name>A0ABS3TVJ4_9PSED</name>
<dbReference type="SUPFAM" id="SSF55961">
    <property type="entry name" value="Bet v1-like"/>
    <property type="match status" value="1"/>
</dbReference>
<protein>
    <submittedName>
        <fullName evidence="2">SRPBCC family protein</fullName>
    </submittedName>
</protein>
<gene>
    <name evidence="2" type="ORF">JFY56_20990</name>
</gene>
<organism evidence="2 3">
    <name type="scientific">Pseudomonas schmalbachii</name>
    <dbReference type="NCBI Taxonomy" id="2816993"/>
    <lineage>
        <taxon>Bacteria</taxon>
        <taxon>Pseudomonadati</taxon>
        <taxon>Pseudomonadota</taxon>
        <taxon>Gammaproteobacteria</taxon>
        <taxon>Pseudomonadales</taxon>
        <taxon>Pseudomonadaceae</taxon>
        <taxon>Pseudomonas</taxon>
    </lineage>
</organism>
<feature type="chain" id="PRO_5046346456" evidence="1">
    <location>
        <begin position="21"/>
        <end position="175"/>
    </location>
</feature>
<keyword evidence="1" id="KW-0732">Signal</keyword>
<dbReference type="InterPro" id="IPR019587">
    <property type="entry name" value="Polyketide_cyclase/dehydratase"/>
</dbReference>
<keyword evidence="3" id="KW-1185">Reference proteome</keyword>
<dbReference type="RefSeq" id="WP_208316087.1">
    <property type="nucleotide sequence ID" value="NZ_JAELYA010000009.1"/>
</dbReference>
<proteinExistence type="predicted"/>
<accession>A0ABS3TVJ4</accession>
<dbReference type="Proteomes" id="UP000669060">
    <property type="component" value="Unassembled WGS sequence"/>
</dbReference>
<dbReference type="EMBL" id="JAELYA010000009">
    <property type="protein sequence ID" value="MBO3277697.1"/>
    <property type="molecule type" value="Genomic_DNA"/>
</dbReference>
<feature type="signal peptide" evidence="1">
    <location>
        <begin position="1"/>
        <end position="20"/>
    </location>
</feature>
<evidence type="ECO:0000256" key="1">
    <source>
        <dbReference type="SAM" id="SignalP"/>
    </source>
</evidence>
<evidence type="ECO:0000313" key="2">
    <source>
        <dbReference type="EMBL" id="MBO3277697.1"/>
    </source>
</evidence>
<sequence>MLKYAGIALAVALVVVLAMAAMSPDGFRVERSTVIQAPPDKVYGLIEDFHQWRQWSPFENLDPDMQRIYRGPQKGPGAVYEWKSEGRAGEGSMRILSATPASNVTIRLEFVEPYQARNTAEFNLREEGGATRVTWAMYGPTPFGAKVVHLFFSMDSMVGKDFEAGLANLKRLSES</sequence>
<dbReference type="Pfam" id="PF10604">
    <property type="entry name" value="Polyketide_cyc2"/>
    <property type="match status" value="1"/>
</dbReference>